<dbReference type="GO" id="GO:0005737">
    <property type="term" value="C:cytoplasm"/>
    <property type="evidence" value="ECO:0007669"/>
    <property type="project" value="TreeGrafter"/>
</dbReference>
<feature type="active site" evidence="4">
    <location>
        <position position="244"/>
    </location>
</feature>
<reference evidence="8" key="1">
    <citation type="journal article" date="2020" name="J. Eukaryot. Microbiol.">
        <title>De novo Sequencing, Assembly and Annotation of the Transcriptome for the Free-Living Testate Amoeba Arcella intermedia.</title>
        <authorList>
            <person name="Ribeiro G.M."/>
            <person name="Porfirio-Sousa A.L."/>
            <person name="Maurer-Alcala X.X."/>
            <person name="Katz L.A."/>
            <person name="Lahr D.J.G."/>
        </authorList>
    </citation>
    <scope>NUCLEOTIDE SEQUENCE</scope>
</reference>
<feature type="active site" evidence="4">
    <location>
        <position position="225"/>
    </location>
</feature>
<dbReference type="PANTHER" id="PTHR12837">
    <property type="entry name" value="POLY ADP-RIBOSE GLYCOHYDROLASE"/>
    <property type="match status" value="1"/>
</dbReference>
<accession>A0A6B2L462</accession>
<feature type="domain" description="PARG helical" evidence="7">
    <location>
        <begin position="74"/>
        <end position="186"/>
    </location>
</feature>
<dbReference type="GO" id="GO:0005975">
    <property type="term" value="P:carbohydrate metabolic process"/>
    <property type="evidence" value="ECO:0007669"/>
    <property type="project" value="InterPro"/>
</dbReference>
<feature type="active site" evidence="4">
    <location>
        <position position="243"/>
    </location>
</feature>
<organism evidence="8">
    <name type="scientific">Arcella intermedia</name>
    <dbReference type="NCBI Taxonomy" id="1963864"/>
    <lineage>
        <taxon>Eukaryota</taxon>
        <taxon>Amoebozoa</taxon>
        <taxon>Tubulinea</taxon>
        <taxon>Elardia</taxon>
        <taxon>Arcellinida</taxon>
        <taxon>Sphaerothecina</taxon>
        <taxon>Arcellidae</taxon>
        <taxon>Arcella</taxon>
    </lineage>
</organism>
<proteinExistence type="inferred from homology"/>
<dbReference type="Pfam" id="PF05028">
    <property type="entry name" value="PARG_cat_C"/>
    <property type="match status" value="1"/>
</dbReference>
<dbReference type="Pfam" id="PF20811">
    <property type="entry name" value="PARG_cat_N"/>
    <property type="match status" value="1"/>
</dbReference>
<dbReference type="AlphaFoldDB" id="A0A6B2L462"/>
<evidence type="ECO:0000256" key="3">
    <source>
        <dbReference type="ARBA" id="ARBA00022801"/>
    </source>
</evidence>
<name>A0A6B2L462_9EUKA</name>
<dbReference type="PANTHER" id="PTHR12837:SF0">
    <property type="entry name" value="POLY(ADP-RIBOSE) GLYCOHYDROLASE"/>
    <property type="match status" value="1"/>
</dbReference>
<evidence type="ECO:0000259" key="6">
    <source>
        <dbReference type="Pfam" id="PF05028"/>
    </source>
</evidence>
<evidence type="ECO:0000259" key="7">
    <source>
        <dbReference type="Pfam" id="PF20811"/>
    </source>
</evidence>
<comment type="similarity">
    <text evidence="1">Belongs to the poly(ADP-ribose) glycohydrolase family.</text>
</comment>
<dbReference type="GO" id="GO:0009225">
    <property type="term" value="P:nucleotide-sugar metabolic process"/>
    <property type="evidence" value="ECO:0007669"/>
    <property type="project" value="TreeGrafter"/>
</dbReference>
<dbReference type="EMBL" id="GIBP01002698">
    <property type="protein sequence ID" value="NDV31667.1"/>
    <property type="molecule type" value="Transcribed_RNA"/>
</dbReference>
<feature type="binding site" evidence="5">
    <location>
        <position position="242"/>
    </location>
    <ligand>
        <name>substrate</name>
    </ligand>
</feature>
<protein>
    <recommendedName>
        <fullName evidence="2">poly(ADP-ribose) glycohydrolase</fullName>
        <ecNumber evidence="2">3.2.1.143</ecNumber>
    </recommendedName>
</protein>
<keyword evidence="3" id="KW-0378">Hydrolase</keyword>
<dbReference type="InterPro" id="IPR007724">
    <property type="entry name" value="Poly_GlycHdrlase"/>
</dbReference>
<dbReference type="InterPro" id="IPR046372">
    <property type="entry name" value="PARG_cat_C"/>
</dbReference>
<dbReference type="InterPro" id="IPR048362">
    <property type="entry name" value="PARG_helical"/>
</dbReference>
<dbReference type="GO" id="GO:0004649">
    <property type="term" value="F:poly(ADP-ribose) glycohydrolase activity"/>
    <property type="evidence" value="ECO:0007669"/>
    <property type="project" value="UniProtKB-EC"/>
</dbReference>
<feature type="binding site" evidence="5">
    <location>
        <position position="228"/>
    </location>
    <ligand>
        <name>substrate</name>
    </ligand>
</feature>
<feature type="domain" description="PARG catalytic Macro" evidence="6">
    <location>
        <begin position="195"/>
        <end position="385"/>
    </location>
</feature>
<evidence type="ECO:0000256" key="2">
    <source>
        <dbReference type="ARBA" id="ARBA00012255"/>
    </source>
</evidence>
<dbReference type="GO" id="GO:0005634">
    <property type="term" value="C:nucleus"/>
    <property type="evidence" value="ECO:0007669"/>
    <property type="project" value="TreeGrafter"/>
</dbReference>
<evidence type="ECO:0000256" key="4">
    <source>
        <dbReference type="PIRSR" id="PIRSR607724-1"/>
    </source>
</evidence>
<evidence type="ECO:0000256" key="1">
    <source>
        <dbReference type="ARBA" id="ARBA00009545"/>
    </source>
</evidence>
<sequence>MKKFFSSSCVGRMEGYGDGNYKFNILPKWNDIRSHLSAPHKSLPEFTKLVKTLSKRKTHFEDSLEHFFTQFPATRQSFFAEDGTLQCILKIALLFPSLFPDDQIPILQRGKSVKREITRKQAACIIALGFLGMLRVDSDPNLPKMDFIKLFYSSYQPQEHAKLLCILNYFDRIKKGIPEGNLVITRRVIQGSLFPDFSMSDSPLSNVVVDPTGFIEDSAGSIQVDFANKYLGGGVLVGGCVQEEIRFAISTELISCCLFCEVMEDNEALIIEGSERFSEVEGYAFHLKFKGDYKDTQKDAILCAIDATDFRGVGKTKQYLRVGFEREIKKAFVGFSGIQEHPDCKIATGNWGCGAFLGDLPHKVLVQYIAASQAKRDIVYYSFNNPLTPDIKKIIPKLKEKNYKVKDLWGILVAYEKSKLYLQDVSIFNFMEMNYINKL</sequence>
<evidence type="ECO:0000256" key="5">
    <source>
        <dbReference type="PIRSR" id="PIRSR607724-2"/>
    </source>
</evidence>
<feature type="binding site" evidence="5">
    <location>
        <position position="283"/>
    </location>
    <ligand>
        <name>substrate</name>
    </ligand>
</feature>
<dbReference type="EC" id="3.2.1.143" evidence="2"/>
<dbReference type="GO" id="GO:1990966">
    <property type="term" value="P:ATP generation from poly-ADP-D-ribose"/>
    <property type="evidence" value="ECO:0007669"/>
    <property type="project" value="TreeGrafter"/>
</dbReference>
<dbReference type="GO" id="GO:0006282">
    <property type="term" value="P:regulation of DNA repair"/>
    <property type="evidence" value="ECO:0007669"/>
    <property type="project" value="InterPro"/>
</dbReference>
<evidence type="ECO:0000313" key="8">
    <source>
        <dbReference type="EMBL" id="NDV31667.1"/>
    </source>
</evidence>